<proteinExistence type="predicted"/>
<dbReference type="Pfam" id="PF03602">
    <property type="entry name" value="Cons_hypoth95"/>
    <property type="match status" value="1"/>
</dbReference>
<evidence type="ECO:0000313" key="4">
    <source>
        <dbReference type="EMBL" id="NMM46448.1"/>
    </source>
</evidence>
<dbReference type="EC" id="2.1.1.171" evidence="4"/>
<keyword evidence="1 4" id="KW-0489">Methyltransferase</keyword>
<feature type="region of interest" description="Disordered" evidence="3">
    <location>
        <begin position="1"/>
        <end position="24"/>
    </location>
</feature>
<dbReference type="CDD" id="cd02440">
    <property type="entry name" value="AdoMet_MTases"/>
    <property type="match status" value="1"/>
</dbReference>
<dbReference type="InterPro" id="IPR004398">
    <property type="entry name" value="RNA_MeTrfase_RsmD"/>
</dbReference>
<evidence type="ECO:0000256" key="3">
    <source>
        <dbReference type="SAM" id="MobiDB-lite"/>
    </source>
</evidence>
<name>A0A7Y0HH82_9PROT</name>
<dbReference type="EMBL" id="JABBNT010000005">
    <property type="protein sequence ID" value="NMM46448.1"/>
    <property type="molecule type" value="Genomic_DNA"/>
</dbReference>
<dbReference type="RefSeq" id="WP_169626801.1">
    <property type="nucleotide sequence ID" value="NZ_JABBNT010000005.1"/>
</dbReference>
<evidence type="ECO:0000256" key="2">
    <source>
        <dbReference type="ARBA" id="ARBA00022679"/>
    </source>
</evidence>
<dbReference type="GO" id="GO:0052913">
    <property type="term" value="F:16S rRNA (guanine(966)-N(2))-methyltransferase activity"/>
    <property type="evidence" value="ECO:0007669"/>
    <property type="project" value="UniProtKB-EC"/>
</dbReference>
<comment type="caution">
    <text evidence="4">The sequence shown here is derived from an EMBL/GenBank/DDBJ whole genome shotgun (WGS) entry which is preliminary data.</text>
</comment>
<dbReference type="NCBIfam" id="TIGR00095">
    <property type="entry name" value="16S rRNA (guanine(966)-N(2))-methyltransferase RsmD"/>
    <property type="match status" value="1"/>
</dbReference>
<accession>A0A7Y0HH82</accession>
<organism evidence="4 5">
    <name type="scientific">Pacificispira spongiicola</name>
    <dbReference type="NCBI Taxonomy" id="2729598"/>
    <lineage>
        <taxon>Bacteria</taxon>
        <taxon>Pseudomonadati</taxon>
        <taxon>Pseudomonadota</taxon>
        <taxon>Alphaproteobacteria</taxon>
        <taxon>Rhodospirillales</taxon>
        <taxon>Rhodospirillaceae</taxon>
        <taxon>Pacificispira</taxon>
    </lineage>
</organism>
<dbReference type="Gene3D" id="3.40.50.150">
    <property type="entry name" value="Vaccinia Virus protein VP39"/>
    <property type="match status" value="1"/>
</dbReference>
<keyword evidence="2 4" id="KW-0808">Transferase</keyword>
<dbReference type="SUPFAM" id="SSF53335">
    <property type="entry name" value="S-adenosyl-L-methionine-dependent methyltransferases"/>
    <property type="match status" value="1"/>
</dbReference>
<dbReference type="AlphaFoldDB" id="A0A7Y0HH82"/>
<dbReference type="PANTHER" id="PTHR43542">
    <property type="entry name" value="METHYLTRANSFERASE"/>
    <property type="match status" value="1"/>
</dbReference>
<dbReference type="PANTHER" id="PTHR43542:SF1">
    <property type="entry name" value="METHYLTRANSFERASE"/>
    <property type="match status" value="1"/>
</dbReference>
<dbReference type="Proteomes" id="UP000539372">
    <property type="component" value="Unassembled WGS sequence"/>
</dbReference>
<gene>
    <name evidence="4" type="primary">rsmD</name>
    <name evidence="4" type="ORF">HH303_18295</name>
</gene>
<evidence type="ECO:0000313" key="5">
    <source>
        <dbReference type="Proteomes" id="UP000539372"/>
    </source>
</evidence>
<protein>
    <submittedName>
        <fullName evidence="4">16S rRNA (Guanine(966)-N(2))-methyltransferase RsmD</fullName>
        <ecNumber evidence="4">2.1.1.171</ecNumber>
    </submittedName>
</protein>
<keyword evidence="5" id="KW-1185">Reference proteome</keyword>
<evidence type="ECO:0000256" key="1">
    <source>
        <dbReference type="ARBA" id="ARBA00022603"/>
    </source>
</evidence>
<sequence>MRIIAGSKRGLTLEAPDGQTTRPTADRARQALFDILSAPARIANLRGRPVADFFAGTGALGLEAISRGALSCTFLETDSKALTTLNRNITKAGWQQTCTVLRQDATKPPKAKQACGLLFFDAPYHATVSEAALSAVVDQGWLASDGVAVVQLHPKAPFETPVGLTLTDDRRYGASRFLFLEPA</sequence>
<dbReference type="InterPro" id="IPR029063">
    <property type="entry name" value="SAM-dependent_MTases_sf"/>
</dbReference>
<dbReference type="PIRSF" id="PIRSF004553">
    <property type="entry name" value="CHP00095"/>
    <property type="match status" value="1"/>
</dbReference>
<reference evidence="4 5" key="1">
    <citation type="submission" date="2020-04" db="EMBL/GenBank/DDBJ databases">
        <title>Rhodospirillaceae bacterium KN72 isolated from deep sea.</title>
        <authorList>
            <person name="Zhang D.-C."/>
        </authorList>
    </citation>
    <scope>NUCLEOTIDE SEQUENCE [LARGE SCALE GENOMIC DNA]</scope>
    <source>
        <strain evidence="4 5">KN72</strain>
    </source>
</reference>